<proteinExistence type="predicted"/>
<keyword evidence="4" id="KW-1185">Reference proteome</keyword>
<feature type="transmembrane region" description="Helical" evidence="1">
    <location>
        <begin position="337"/>
        <end position="361"/>
    </location>
</feature>
<dbReference type="Pfam" id="PF13632">
    <property type="entry name" value="Glyco_trans_2_3"/>
    <property type="match status" value="1"/>
</dbReference>
<accession>A0A346PLI7</accession>
<evidence type="ECO:0000313" key="4">
    <source>
        <dbReference type="Proteomes" id="UP000258613"/>
    </source>
</evidence>
<dbReference type="PANTHER" id="PTHR16779:SF1">
    <property type="entry name" value="BETA-1,4-MANNOSYLTRANSFERASE EGH"/>
    <property type="match status" value="1"/>
</dbReference>
<keyword evidence="1" id="KW-1133">Transmembrane helix</keyword>
<feature type="transmembrane region" description="Helical" evidence="1">
    <location>
        <begin position="7"/>
        <end position="34"/>
    </location>
</feature>
<dbReference type="GO" id="GO:0019187">
    <property type="term" value="F:beta-1,4-mannosyltransferase activity"/>
    <property type="evidence" value="ECO:0007669"/>
    <property type="project" value="InterPro"/>
</dbReference>
<dbReference type="GO" id="GO:0005737">
    <property type="term" value="C:cytoplasm"/>
    <property type="evidence" value="ECO:0007669"/>
    <property type="project" value="TreeGrafter"/>
</dbReference>
<dbReference type="SUPFAM" id="SSF53448">
    <property type="entry name" value="Nucleotide-diphospho-sugar transferases"/>
    <property type="match status" value="1"/>
</dbReference>
<dbReference type="KEGG" id="nag:AArcMg_0359"/>
<dbReference type="GeneID" id="37640841"/>
<dbReference type="EMBL" id="CP027033">
    <property type="protein sequence ID" value="AXR80382.1"/>
    <property type="molecule type" value="Genomic_DNA"/>
</dbReference>
<dbReference type="InterPro" id="IPR001173">
    <property type="entry name" value="Glyco_trans_2-like"/>
</dbReference>
<keyword evidence="1" id="KW-0472">Membrane</keyword>
<evidence type="ECO:0000256" key="1">
    <source>
        <dbReference type="SAM" id="Phobius"/>
    </source>
</evidence>
<name>A0A346PLI7_9EURY</name>
<reference evidence="4" key="1">
    <citation type="submission" date="2018-02" db="EMBL/GenBank/DDBJ databases">
        <title>Phenotypic and genomic properties of facultatively anaerobic sulfur-reducing natronoarchaea from hypersaline soda lakes.</title>
        <authorList>
            <person name="Sorokin D.Y."/>
            <person name="Kublanov I.V."/>
            <person name="Roman P."/>
            <person name="Sinninghe Damste J.S."/>
            <person name="Golyshin P.N."/>
            <person name="Rojo D."/>
            <person name="Ciordia S."/>
            <person name="Mena M.D.C."/>
            <person name="Ferrer M."/>
            <person name="Messina E."/>
            <person name="Smedile F."/>
            <person name="La Spada G."/>
            <person name="La Cono V."/>
            <person name="Yakimov M.M."/>
        </authorList>
    </citation>
    <scope>NUCLEOTIDE SEQUENCE [LARGE SCALE GENOMIC DNA]</scope>
    <source>
        <strain evidence="4">AArc-Mg</strain>
    </source>
</reference>
<organism evidence="3 4">
    <name type="scientific">Natrarchaeobaculum sulfurireducens</name>
    <dbReference type="NCBI Taxonomy" id="2044521"/>
    <lineage>
        <taxon>Archaea</taxon>
        <taxon>Methanobacteriati</taxon>
        <taxon>Methanobacteriota</taxon>
        <taxon>Stenosarchaea group</taxon>
        <taxon>Halobacteria</taxon>
        <taxon>Halobacteriales</taxon>
        <taxon>Natrialbaceae</taxon>
        <taxon>Natrarchaeobaculum</taxon>
    </lineage>
</organism>
<dbReference type="InterPro" id="IPR027389">
    <property type="entry name" value="B_mannosylTrfase_Bre-3/Egh"/>
</dbReference>
<dbReference type="RefSeq" id="WP_228443473.1">
    <property type="nucleotide sequence ID" value="NZ_CP027033.1"/>
</dbReference>
<dbReference type="InterPro" id="IPR029044">
    <property type="entry name" value="Nucleotide-diphossugar_trans"/>
</dbReference>
<dbReference type="Proteomes" id="UP000258613">
    <property type="component" value="Chromosome"/>
</dbReference>
<dbReference type="AlphaFoldDB" id="A0A346PLI7"/>
<gene>
    <name evidence="3" type="ORF">AArcMg_0359</name>
</gene>
<feature type="transmembrane region" description="Helical" evidence="1">
    <location>
        <begin position="311"/>
        <end position="331"/>
    </location>
</feature>
<evidence type="ECO:0000313" key="3">
    <source>
        <dbReference type="EMBL" id="AXR80382.1"/>
    </source>
</evidence>
<protein>
    <recommendedName>
        <fullName evidence="2">Glycosyltransferase 2-like domain-containing protein</fullName>
    </recommendedName>
</protein>
<evidence type="ECO:0000259" key="2">
    <source>
        <dbReference type="Pfam" id="PF13632"/>
    </source>
</evidence>
<sequence length="423" mass="47544">MIDLFSMNAVVTGVVILLWVALVLYGFSALWWAFEVFVLGRGGGIDPEEVDWELSDIQVRVLTIDNHEIVQATVDALPEEVDAVHVIAETPMEIEGASVHVVPASFECKAINKGRAVEWARRTLPCQSEYVLYLDEDTIVTDFNGLPDADVVQFTEKPIYTGSYITYLCELFRVGYQFEQFAFPRLRYPLYAWGGGVAIRASLEEQISWDRATITEDTNFIWNAAKADGVSFAVYDTRFRNQAPPSVRAMINQRRRWISGTVADGHLLPITYRPLYYTRIIAWAFSPVVPALVVIATLFPHTTPSMRYYELLSIALFGFLFVYMLFGAIGYDKHPLLWPVYVLVTPVAFTFHAIGALWGLVRPVTTFEVTEKVAPETVVSVNDALEEDVFSEHDGTGRLIRDDRSEYDTGLIGDGDAELGSDH</sequence>
<keyword evidence="1" id="KW-0812">Transmembrane</keyword>
<feature type="transmembrane region" description="Helical" evidence="1">
    <location>
        <begin position="280"/>
        <end position="299"/>
    </location>
</feature>
<feature type="domain" description="Glycosyltransferase 2-like" evidence="2">
    <location>
        <begin position="130"/>
        <end position="321"/>
    </location>
</feature>
<dbReference type="PANTHER" id="PTHR16779">
    <property type="entry name" value="BETA-1,4-MANNOSYLTRANSFERASE EGH"/>
    <property type="match status" value="1"/>
</dbReference>